<keyword evidence="4" id="KW-0460">Magnesium</keyword>
<sequence length="256" mass="27147">MELEHRLHETERLAARAAKIALGHFQNLSSLAVTVKRPQDLVSAADLEVEQYLRAQLALDFPGEAILGEEMGGDLPGRGWVIDPIDGTANFVSGSPLWGISIAYVQGDESRVGVVAYPALGYTLSAAQGYGLRKNGVRAARPEQWAGLKVAAIGENLHWRPELIGALELQFRQAGWGVAGYRCATIGLGFAALGCTSGYVERYTSLWDVAAGRLLCSEAGLEISTQGLAVPAGLTIVAGTQEFCDLAHPALSACLT</sequence>
<reference evidence="5 6" key="1">
    <citation type="submission" date="2016-10" db="EMBL/GenBank/DDBJ databases">
        <authorList>
            <person name="Varghese N."/>
            <person name="Submissions S."/>
        </authorList>
    </citation>
    <scope>NUCLEOTIDE SEQUENCE [LARGE SCALE GENOMIC DNA]</scope>
    <source>
        <strain evidence="5 6">BS3111</strain>
    </source>
</reference>
<evidence type="ECO:0000256" key="1">
    <source>
        <dbReference type="ARBA" id="ARBA00009759"/>
    </source>
</evidence>
<evidence type="ECO:0000313" key="6">
    <source>
        <dbReference type="Proteomes" id="UP000183126"/>
    </source>
</evidence>
<dbReference type="SUPFAM" id="SSF56655">
    <property type="entry name" value="Carbohydrate phosphatase"/>
    <property type="match status" value="1"/>
</dbReference>
<keyword evidence="2" id="KW-0479">Metal-binding</keyword>
<evidence type="ECO:0000256" key="4">
    <source>
        <dbReference type="ARBA" id="ARBA00022842"/>
    </source>
</evidence>
<dbReference type="Gene3D" id="3.40.190.80">
    <property type="match status" value="1"/>
</dbReference>
<protein>
    <submittedName>
        <fullName evidence="5">Myo-inositol-1(Or 4)-monophosphatase</fullName>
    </submittedName>
</protein>
<dbReference type="PROSITE" id="PS00629">
    <property type="entry name" value="IMP_1"/>
    <property type="match status" value="1"/>
</dbReference>
<gene>
    <name evidence="5" type="ORF">SAMN04490205_2190</name>
</gene>
<name>A0ABY0UA96_9PSED</name>
<dbReference type="Pfam" id="PF00459">
    <property type="entry name" value="Inositol_P"/>
    <property type="match status" value="1"/>
</dbReference>
<dbReference type="PRINTS" id="PR00377">
    <property type="entry name" value="IMPHPHTASES"/>
</dbReference>
<keyword evidence="3" id="KW-0378">Hydrolase</keyword>
<dbReference type="InterPro" id="IPR000760">
    <property type="entry name" value="Inositol_monophosphatase-like"/>
</dbReference>
<keyword evidence="6" id="KW-1185">Reference proteome</keyword>
<proteinExistence type="inferred from homology"/>
<dbReference type="Gene3D" id="3.30.540.10">
    <property type="entry name" value="Fructose-1,6-Bisphosphatase, subunit A, domain 1"/>
    <property type="match status" value="1"/>
</dbReference>
<organism evidence="5 6">
    <name type="scientific">Pseudomonas trivialis</name>
    <dbReference type="NCBI Taxonomy" id="200450"/>
    <lineage>
        <taxon>Bacteria</taxon>
        <taxon>Pseudomonadati</taxon>
        <taxon>Pseudomonadota</taxon>
        <taxon>Gammaproteobacteria</taxon>
        <taxon>Pseudomonadales</taxon>
        <taxon>Pseudomonadaceae</taxon>
        <taxon>Pseudomonas</taxon>
    </lineage>
</organism>
<evidence type="ECO:0000256" key="3">
    <source>
        <dbReference type="ARBA" id="ARBA00022801"/>
    </source>
</evidence>
<dbReference type="PANTHER" id="PTHR20854:SF4">
    <property type="entry name" value="INOSITOL-1-MONOPHOSPHATASE-RELATED"/>
    <property type="match status" value="1"/>
</dbReference>
<comment type="similarity">
    <text evidence="1">Belongs to the inositol monophosphatase superfamily.</text>
</comment>
<evidence type="ECO:0000313" key="5">
    <source>
        <dbReference type="EMBL" id="SDS33100.1"/>
    </source>
</evidence>
<evidence type="ECO:0000256" key="2">
    <source>
        <dbReference type="ARBA" id="ARBA00022723"/>
    </source>
</evidence>
<dbReference type="PANTHER" id="PTHR20854">
    <property type="entry name" value="INOSITOL MONOPHOSPHATASE"/>
    <property type="match status" value="1"/>
</dbReference>
<dbReference type="InterPro" id="IPR020583">
    <property type="entry name" value="Inositol_monoP_metal-BS"/>
</dbReference>
<dbReference type="EMBL" id="LT629760">
    <property type="protein sequence ID" value="SDS33100.1"/>
    <property type="molecule type" value="Genomic_DNA"/>
</dbReference>
<dbReference type="Proteomes" id="UP000183126">
    <property type="component" value="Chromosome I"/>
</dbReference>
<accession>A0ABY0UA96</accession>